<evidence type="ECO:0000256" key="3">
    <source>
        <dbReference type="ARBA" id="ARBA00022692"/>
    </source>
</evidence>
<evidence type="ECO:0000256" key="6">
    <source>
        <dbReference type="SAM" id="Phobius"/>
    </source>
</evidence>
<feature type="transmembrane region" description="Helical" evidence="6">
    <location>
        <begin position="35"/>
        <end position="51"/>
    </location>
</feature>
<reference evidence="8" key="1">
    <citation type="journal article" date="2017" name="Nat. Microbiol.">
        <title>Global analysis of biosynthetic gene clusters reveals vast potential of secondary metabolite production in Penicillium species.</title>
        <authorList>
            <person name="Nielsen J.C."/>
            <person name="Grijseels S."/>
            <person name="Prigent S."/>
            <person name="Ji B."/>
            <person name="Dainat J."/>
            <person name="Nielsen K.F."/>
            <person name="Frisvad J.C."/>
            <person name="Workman M."/>
            <person name="Nielsen J."/>
        </authorList>
    </citation>
    <scope>NUCLEOTIDE SEQUENCE [LARGE SCALE GENOMIC DNA]</scope>
    <source>
        <strain evidence="8">IBT 29486</strain>
    </source>
</reference>
<evidence type="ECO:0000313" key="8">
    <source>
        <dbReference type="Proteomes" id="UP000191518"/>
    </source>
</evidence>
<dbReference type="Proteomes" id="UP000191518">
    <property type="component" value="Unassembled WGS sequence"/>
</dbReference>
<feature type="transmembrane region" description="Helical" evidence="6">
    <location>
        <begin position="271"/>
        <end position="300"/>
    </location>
</feature>
<keyword evidence="5 6" id="KW-0472">Membrane</keyword>
<dbReference type="GO" id="GO:0016020">
    <property type="term" value="C:membrane"/>
    <property type="evidence" value="ECO:0007669"/>
    <property type="project" value="UniProtKB-SubCell"/>
</dbReference>
<keyword evidence="8" id="KW-1185">Reference proteome</keyword>
<feature type="transmembrane region" description="Helical" evidence="6">
    <location>
        <begin position="320"/>
        <end position="353"/>
    </location>
</feature>
<proteinExistence type="predicted"/>
<dbReference type="PANTHER" id="PTHR45649">
    <property type="entry name" value="AMINO-ACID PERMEASE BAT1"/>
    <property type="match status" value="1"/>
</dbReference>
<dbReference type="PANTHER" id="PTHR45649:SF14">
    <property type="entry name" value="GABA PERMEASE"/>
    <property type="match status" value="1"/>
</dbReference>
<dbReference type="STRING" id="29845.A0A1V6RG33"/>
<evidence type="ECO:0000313" key="7">
    <source>
        <dbReference type="EMBL" id="OQE00596.1"/>
    </source>
</evidence>
<evidence type="ECO:0008006" key="9">
    <source>
        <dbReference type="Google" id="ProtNLM"/>
    </source>
</evidence>
<keyword evidence="4 6" id="KW-1133">Transmembrane helix</keyword>
<dbReference type="Pfam" id="PF13520">
    <property type="entry name" value="AA_permease_2"/>
    <property type="match status" value="1"/>
</dbReference>
<feature type="transmembrane region" description="Helical" evidence="6">
    <location>
        <begin position="476"/>
        <end position="496"/>
    </location>
</feature>
<comment type="subcellular location">
    <subcellularLocation>
        <location evidence="1">Membrane</location>
        <topology evidence="1">Multi-pass membrane protein</topology>
    </subcellularLocation>
</comment>
<accession>A0A1V6RG33</accession>
<dbReference type="AlphaFoldDB" id="A0A1V6RG33"/>
<feature type="transmembrane region" description="Helical" evidence="6">
    <location>
        <begin position="446"/>
        <end position="470"/>
    </location>
</feature>
<evidence type="ECO:0000256" key="1">
    <source>
        <dbReference type="ARBA" id="ARBA00004141"/>
    </source>
</evidence>
<comment type="caution">
    <text evidence="7">The sequence shown here is derived from an EMBL/GenBank/DDBJ whole genome shotgun (WGS) entry which is preliminary data.</text>
</comment>
<dbReference type="PIRSF" id="PIRSF006060">
    <property type="entry name" value="AA_transporter"/>
    <property type="match status" value="1"/>
</dbReference>
<name>A0A1V6RG33_9EURO</name>
<keyword evidence="3 6" id="KW-0812">Transmembrane</keyword>
<feature type="transmembrane region" description="Helical" evidence="6">
    <location>
        <begin position="374"/>
        <end position="394"/>
    </location>
</feature>
<dbReference type="Gene3D" id="1.20.1740.10">
    <property type="entry name" value="Amino acid/polyamine transporter I"/>
    <property type="match status" value="1"/>
</dbReference>
<dbReference type="GO" id="GO:0022857">
    <property type="term" value="F:transmembrane transporter activity"/>
    <property type="evidence" value="ECO:0007669"/>
    <property type="project" value="InterPro"/>
</dbReference>
<evidence type="ECO:0000256" key="2">
    <source>
        <dbReference type="ARBA" id="ARBA00022448"/>
    </source>
</evidence>
<organism evidence="7 8">
    <name type="scientific">Penicillium vulpinum</name>
    <dbReference type="NCBI Taxonomy" id="29845"/>
    <lineage>
        <taxon>Eukaryota</taxon>
        <taxon>Fungi</taxon>
        <taxon>Dikarya</taxon>
        <taxon>Ascomycota</taxon>
        <taxon>Pezizomycotina</taxon>
        <taxon>Eurotiomycetes</taxon>
        <taxon>Eurotiomycetidae</taxon>
        <taxon>Eurotiales</taxon>
        <taxon>Aspergillaceae</taxon>
        <taxon>Penicillium</taxon>
    </lineage>
</organism>
<sequence length="532" mass="58430">MSLDETRKPLPSDFDEDAADLARLGVEKQELKRNFNAWSLAFMCFCNNGVWEAFTASSAQALTSGGSSSMVYGYLLMSIGALIISLCISEYASMIPTAGGQYHYVAYMSPPRFRRIFSWYAGWITTWAWVLSSVAGNFATCMQISSYMILFREGYVYERWHTAVTMLILMTLYLFASIFGIKYLHHTSFIAMAAHTVGFLAIIIYLLVHTNPRSSATYVFTNHSNLTGWESDGVAWCIGLLAPAAAVVGWDSSTHMAEEMKNAARDLPKTMWITVLVTGVVTFPWVIALMFCIPDITAFLGGPVARLSPLVQLMYNVSGGSFSATVGMTVFVPVMGFTIAGPGCISATSRIIYSLAREGAFPPIFAKVNATWNVPIYAILVSYGLMATIPLIYIGNETAYYCFASSGAVVYIVGYCFPLGVRVIWGMEQSHLKKGPFTLGRFSKPLAIISLVLCVFLVVFMCLPTMMPATALNANYAPAVLVFGSVFLPTIAWFAYGRKTYIGVTQHLSARNGPEEDVTGQGQYIVEPKKFD</sequence>
<protein>
    <recommendedName>
        <fullName evidence="9">Amino acid permease/ SLC12A domain-containing protein</fullName>
    </recommendedName>
</protein>
<feature type="transmembrane region" description="Helical" evidence="6">
    <location>
        <begin position="233"/>
        <end position="250"/>
    </location>
</feature>
<dbReference type="InterPro" id="IPR002293">
    <property type="entry name" value="AA/rel_permease1"/>
</dbReference>
<evidence type="ECO:0000256" key="4">
    <source>
        <dbReference type="ARBA" id="ARBA00022989"/>
    </source>
</evidence>
<feature type="transmembrane region" description="Helical" evidence="6">
    <location>
        <begin position="400"/>
        <end position="425"/>
    </location>
</feature>
<feature type="transmembrane region" description="Helical" evidence="6">
    <location>
        <begin position="188"/>
        <end position="208"/>
    </location>
</feature>
<dbReference type="OrthoDB" id="2417308at2759"/>
<keyword evidence="2" id="KW-0813">Transport</keyword>
<gene>
    <name evidence="7" type="ORF">PENVUL_c049G02364</name>
</gene>
<dbReference type="EMBL" id="MDYP01000049">
    <property type="protein sequence ID" value="OQE00596.1"/>
    <property type="molecule type" value="Genomic_DNA"/>
</dbReference>
<feature type="transmembrane region" description="Helical" evidence="6">
    <location>
        <begin position="116"/>
        <end position="140"/>
    </location>
</feature>
<feature type="transmembrane region" description="Helical" evidence="6">
    <location>
        <begin position="160"/>
        <end position="181"/>
    </location>
</feature>
<evidence type="ECO:0000256" key="5">
    <source>
        <dbReference type="ARBA" id="ARBA00023136"/>
    </source>
</evidence>
<feature type="transmembrane region" description="Helical" evidence="6">
    <location>
        <begin position="71"/>
        <end position="95"/>
    </location>
</feature>